<dbReference type="SMART" id="SM00581">
    <property type="entry name" value="PSP"/>
    <property type="match status" value="1"/>
</dbReference>
<evidence type="ECO:0000256" key="4">
    <source>
        <dbReference type="ARBA" id="ARBA00022833"/>
    </source>
</evidence>
<gene>
    <name evidence="8" type="ORF">LARSCL_LOCUS13039</name>
</gene>
<dbReference type="GO" id="GO:0008270">
    <property type="term" value="F:zinc ion binding"/>
    <property type="evidence" value="ECO:0007669"/>
    <property type="project" value="UniProtKB-KW"/>
</dbReference>
<keyword evidence="2" id="KW-0479">Metal-binding</keyword>
<feature type="domain" description="PSP proline-rich" evidence="7">
    <location>
        <begin position="362"/>
        <end position="414"/>
    </location>
</feature>
<reference evidence="8 9" key="1">
    <citation type="submission" date="2024-04" db="EMBL/GenBank/DDBJ databases">
        <authorList>
            <person name="Rising A."/>
            <person name="Reimegard J."/>
            <person name="Sonavane S."/>
            <person name="Akerstrom W."/>
            <person name="Nylinder S."/>
            <person name="Hedman E."/>
            <person name="Kallberg Y."/>
        </authorList>
    </citation>
    <scope>NUCLEOTIDE SEQUENCE [LARGE SCALE GENOMIC DNA]</scope>
</reference>
<keyword evidence="5" id="KW-0539">Nucleus</keyword>
<protein>
    <recommendedName>
        <fullName evidence="7">PSP proline-rich domain-containing protein</fullName>
    </recommendedName>
</protein>
<feature type="compositionally biased region" description="Basic and acidic residues" evidence="6">
    <location>
        <begin position="1"/>
        <end position="10"/>
    </location>
</feature>
<feature type="region of interest" description="Disordered" evidence="6">
    <location>
        <begin position="525"/>
        <end position="599"/>
    </location>
</feature>
<feature type="compositionally biased region" description="Acidic residues" evidence="6">
    <location>
        <begin position="544"/>
        <end position="558"/>
    </location>
</feature>
<feature type="compositionally biased region" description="Polar residues" evidence="6">
    <location>
        <begin position="702"/>
        <end position="729"/>
    </location>
</feature>
<dbReference type="InterPro" id="IPR006568">
    <property type="entry name" value="PSP_pro-rich"/>
</dbReference>
<accession>A0AAV2AK87</accession>
<evidence type="ECO:0000256" key="5">
    <source>
        <dbReference type="ARBA" id="ARBA00023242"/>
    </source>
</evidence>
<feature type="compositionally biased region" description="Basic and acidic residues" evidence="6">
    <location>
        <begin position="102"/>
        <end position="125"/>
    </location>
</feature>
<feature type="region of interest" description="Disordered" evidence="6">
    <location>
        <begin position="645"/>
        <end position="729"/>
    </location>
</feature>
<dbReference type="GO" id="GO:0003723">
    <property type="term" value="F:RNA binding"/>
    <property type="evidence" value="ECO:0007669"/>
    <property type="project" value="TreeGrafter"/>
</dbReference>
<comment type="subcellular location">
    <subcellularLocation>
        <location evidence="1">Nucleus</location>
    </subcellularLocation>
</comment>
<feature type="compositionally biased region" description="Basic and acidic residues" evidence="6">
    <location>
        <begin position="32"/>
        <end position="43"/>
    </location>
</feature>
<proteinExistence type="predicted"/>
<feature type="compositionally biased region" description="Basic residues" evidence="6">
    <location>
        <begin position="11"/>
        <end position="31"/>
    </location>
</feature>
<dbReference type="EMBL" id="CAXIEN010000177">
    <property type="protein sequence ID" value="CAL1284246.1"/>
    <property type="molecule type" value="Genomic_DNA"/>
</dbReference>
<dbReference type="PANTHER" id="PTHR13316:SF0">
    <property type="entry name" value="ZINC FINGER CCHC DOMAIN-CONTAINING PROTEIN 8"/>
    <property type="match status" value="1"/>
</dbReference>
<dbReference type="Pfam" id="PF04046">
    <property type="entry name" value="PSP"/>
    <property type="match status" value="1"/>
</dbReference>
<dbReference type="AlphaFoldDB" id="A0AAV2AK87"/>
<dbReference type="PANTHER" id="PTHR13316">
    <property type="entry name" value="ZINC FINGER, CCHC DOMAIN CONTAINING 8"/>
    <property type="match status" value="1"/>
</dbReference>
<evidence type="ECO:0000256" key="1">
    <source>
        <dbReference type="ARBA" id="ARBA00004123"/>
    </source>
</evidence>
<sequence length="780" mass="89150">MADVSREHSSKSKNNRSHNKEKHKERKHSAHHKDNDIENDSKHNFRTNHKKDAPYKDTKQKSSDRNDRKHDERKIHFTQPQDDRHISYRSNERNHHSSAPSYRHDKHENIDDGFRNSLSNHDRYSNKYVGNTYNRASYNEPRCDERRTNDERFVTFNRSTSSNSDECVASLWQKIDYLSNQVDVLTQENERLKYSLNMRYNAHDDPHSEVTIAFHNKDLEERFLPILTELASDLIQGHITVDDIRDIKFSKNNSLNCKENLKDLPEGELFQLDNSTAEPNENPPVPKYETSYAEVLDKDGKIKSNEKREKPRFPKVCFNCGEDHVISKCPHKINYYKVANAKKQQRGPPPTVRYHLNKEQGESGFKPGVLSNELRDALGLKTDQIPSYIYRMRLINYPPGWLQEAMVESSGIAVYDSSGSGLRNENDGNAEPIINRSEIRYDPDKFIDFPGFNVPLPPDCVDESYEMGFPPMQQHQMRSYVEQNMPKAEIRPNRKRKLNLTIETSTMVQRFEEDMDLDEDLGETFFQFTPPLPQDAPPPPPPEEAPEPPPEDAPEPPPDDAPKPTPEDASEPSSEETRRIVASHDSDSGTNTPMSDSIMETLAPVVKRFKMEYSDSADAHSSSPSLKELEEIKKQLVMELGIVSECSSPNVQDDSQANASDAEELNPNSDSRGSFPCQESCNDLSNFSDSSFGSSPAEIGQSARTLQKSESVCSKSKQMTLGTPSLSRHSSYQKLPQYEKFAQNVTSHINFENLPNSTGTYERMKKVLKKVKEKFNALMP</sequence>
<name>A0AAV2AK87_9ARAC</name>
<feature type="region of interest" description="Disordered" evidence="6">
    <location>
        <begin position="1"/>
        <end position="126"/>
    </location>
</feature>
<evidence type="ECO:0000256" key="3">
    <source>
        <dbReference type="ARBA" id="ARBA00022771"/>
    </source>
</evidence>
<evidence type="ECO:0000256" key="2">
    <source>
        <dbReference type="ARBA" id="ARBA00022723"/>
    </source>
</evidence>
<feature type="compositionally biased region" description="Pro residues" evidence="6">
    <location>
        <begin position="530"/>
        <end position="543"/>
    </location>
</feature>
<dbReference type="InterPro" id="IPR052115">
    <property type="entry name" value="NEXT_complex_subunit_ZCCHC8"/>
</dbReference>
<dbReference type="GO" id="GO:0071013">
    <property type="term" value="C:catalytic step 2 spliceosome"/>
    <property type="evidence" value="ECO:0007669"/>
    <property type="project" value="TreeGrafter"/>
</dbReference>
<evidence type="ECO:0000259" key="7">
    <source>
        <dbReference type="SMART" id="SM00581"/>
    </source>
</evidence>
<organism evidence="8 9">
    <name type="scientific">Larinioides sclopetarius</name>
    <dbReference type="NCBI Taxonomy" id="280406"/>
    <lineage>
        <taxon>Eukaryota</taxon>
        <taxon>Metazoa</taxon>
        <taxon>Ecdysozoa</taxon>
        <taxon>Arthropoda</taxon>
        <taxon>Chelicerata</taxon>
        <taxon>Arachnida</taxon>
        <taxon>Araneae</taxon>
        <taxon>Araneomorphae</taxon>
        <taxon>Entelegynae</taxon>
        <taxon>Araneoidea</taxon>
        <taxon>Araneidae</taxon>
        <taxon>Larinioides</taxon>
    </lineage>
</organism>
<keyword evidence="4" id="KW-0862">Zinc</keyword>
<feature type="compositionally biased region" description="Basic and acidic residues" evidence="6">
    <location>
        <begin position="50"/>
        <end position="95"/>
    </location>
</feature>
<evidence type="ECO:0000313" key="9">
    <source>
        <dbReference type="Proteomes" id="UP001497382"/>
    </source>
</evidence>
<keyword evidence="9" id="KW-1185">Reference proteome</keyword>
<evidence type="ECO:0000256" key="6">
    <source>
        <dbReference type="SAM" id="MobiDB-lite"/>
    </source>
</evidence>
<feature type="compositionally biased region" description="Basic and acidic residues" evidence="6">
    <location>
        <begin position="575"/>
        <end position="587"/>
    </location>
</feature>
<keyword evidence="3" id="KW-0863">Zinc-finger</keyword>
<feature type="compositionally biased region" description="Polar residues" evidence="6">
    <location>
        <begin position="645"/>
        <end position="659"/>
    </location>
</feature>
<dbReference type="Proteomes" id="UP001497382">
    <property type="component" value="Unassembled WGS sequence"/>
</dbReference>
<feature type="compositionally biased region" description="Low complexity" evidence="6">
    <location>
        <begin position="680"/>
        <end position="695"/>
    </location>
</feature>
<evidence type="ECO:0000313" key="8">
    <source>
        <dbReference type="EMBL" id="CAL1284246.1"/>
    </source>
</evidence>
<comment type="caution">
    <text evidence="8">The sequence shown here is derived from an EMBL/GenBank/DDBJ whole genome shotgun (WGS) entry which is preliminary data.</text>
</comment>